<reference evidence="2 3" key="1">
    <citation type="submission" date="2018-08" db="EMBL/GenBank/DDBJ databases">
        <title>Erythrobacter zhengii sp.nov., a bacterium isolated from deep-sea sediment.</title>
        <authorList>
            <person name="Fang C."/>
            <person name="Wu Y.-H."/>
            <person name="Sun C."/>
            <person name="Wang H."/>
            <person name="Cheng H."/>
            <person name="Meng F.-X."/>
            <person name="Wang C.-S."/>
            <person name="Xu X.-W."/>
        </authorList>
    </citation>
    <scope>NUCLEOTIDE SEQUENCE [LARGE SCALE GENOMIC DNA]</scope>
    <source>
        <strain evidence="2 3">CCTCC AB 2015396</strain>
    </source>
</reference>
<dbReference type="Proteomes" id="UP000265366">
    <property type="component" value="Unassembled WGS sequence"/>
</dbReference>
<dbReference type="GO" id="GO:0003677">
    <property type="term" value="F:DNA binding"/>
    <property type="evidence" value="ECO:0007669"/>
    <property type="project" value="UniProtKB-KW"/>
</dbReference>
<dbReference type="EMBL" id="QXFM01000133">
    <property type="protein sequence ID" value="RIV81783.1"/>
    <property type="molecule type" value="Genomic_DNA"/>
</dbReference>
<keyword evidence="3" id="KW-1185">Reference proteome</keyword>
<dbReference type="Pfam" id="PF12728">
    <property type="entry name" value="HTH_17"/>
    <property type="match status" value="1"/>
</dbReference>
<sequence>MNTAYLLTVRETADALRIGRTNVYRLINEGQLKVVKIGSATRITTESIRALVGADAGEPAND</sequence>
<dbReference type="AlphaFoldDB" id="A0A3A1P0P6"/>
<feature type="domain" description="Helix-turn-helix" evidence="1">
    <location>
        <begin position="6"/>
        <end position="51"/>
    </location>
</feature>
<dbReference type="InterPro" id="IPR041657">
    <property type="entry name" value="HTH_17"/>
</dbReference>
<dbReference type="InterPro" id="IPR010093">
    <property type="entry name" value="SinI_DNA-bd"/>
</dbReference>
<gene>
    <name evidence="2" type="ORF">D2V17_16745</name>
</gene>
<dbReference type="NCBIfam" id="TIGR01764">
    <property type="entry name" value="excise"/>
    <property type="match status" value="1"/>
</dbReference>
<evidence type="ECO:0000313" key="3">
    <source>
        <dbReference type="Proteomes" id="UP000265366"/>
    </source>
</evidence>
<name>A0A3A1P0P6_9SPHN</name>
<proteinExistence type="predicted"/>
<dbReference type="OrthoDB" id="7874861at2"/>
<keyword evidence="2" id="KW-0238">DNA-binding</keyword>
<protein>
    <submittedName>
        <fullName evidence="2">DNA-binding protein</fullName>
    </submittedName>
</protein>
<evidence type="ECO:0000313" key="2">
    <source>
        <dbReference type="EMBL" id="RIV81783.1"/>
    </source>
</evidence>
<dbReference type="Gene3D" id="3.90.105.50">
    <property type="match status" value="1"/>
</dbReference>
<organism evidence="2 3">
    <name type="scientific">Aurantiacibacter xanthus</name>
    <dbReference type="NCBI Taxonomy" id="1784712"/>
    <lineage>
        <taxon>Bacteria</taxon>
        <taxon>Pseudomonadati</taxon>
        <taxon>Pseudomonadota</taxon>
        <taxon>Alphaproteobacteria</taxon>
        <taxon>Sphingomonadales</taxon>
        <taxon>Erythrobacteraceae</taxon>
        <taxon>Aurantiacibacter</taxon>
    </lineage>
</organism>
<accession>A0A3A1P0P6</accession>
<comment type="caution">
    <text evidence="2">The sequence shown here is derived from an EMBL/GenBank/DDBJ whole genome shotgun (WGS) entry which is preliminary data.</text>
</comment>
<dbReference type="InterPro" id="IPR038148">
    <property type="entry name" value="Tn1545/Tn916_Xis"/>
</dbReference>
<evidence type="ECO:0000259" key="1">
    <source>
        <dbReference type="Pfam" id="PF12728"/>
    </source>
</evidence>
<dbReference type="RefSeq" id="WP_119594081.1">
    <property type="nucleotide sequence ID" value="NZ_QXFM01000133.1"/>
</dbReference>